<keyword evidence="6" id="KW-0378">Hydrolase</keyword>
<evidence type="ECO:0000256" key="8">
    <source>
        <dbReference type="ARBA" id="ARBA00022833"/>
    </source>
</evidence>
<dbReference type="InterPro" id="IPR001650">
    <property type="entry name" value="Helicase_C-like"/>
</dbReference>
<dbReference type="EC" id="5.6.2.4" evidence="14"/>
<feature type="domain" description="SAP" evidence="18">
    <location>
        <begin position="511"/>
        <end position="545"/>
    </location>
</feature>
<dbReference type="Pfam" id="PF02037">
    <property type="entry name" value="SAP"/>
    <property type="match status" value="1"/>
</dbReference>
<evidence type="ECO:0000256" key="1">
    <source>
        <dbReference type="ARBA" id="ARBA00004123"/>
    </source>
</evidence>
<comment type="subcellular location">
    <subcellularLocation>
        <location evidence="1">Nucleus</location>
    </subcellularLocation>
</comment>
<feature type="compositionally biased region" description="Polar residues" evidence="17">
    <location>
        <begin position="621"/>
        <end position="633"/>
    </location>
</feature>
<evidence type="ECO:0000256" key="9">
    <source>
        <dbReference type="ARBA" id="ARBA00022840"/>
    </source>
</evidence>
<dbReference type="InterPro" id="IPR003034">
    <property type="entry name" value="SAP_dom"/>
</dbReference>
<feature type="compositionally biased region" description="Basic and acidic residues" evidence="17">
    <location>
        <begin position="367"/>
        <end position="385"/>
    </location>
</feature>
<dbReference type="GO" id="GO:0000724">
    <property type="term" value="P:double-strand break repair via homologous recombination"/>
    <property type="evidence" value="ECO:0007669"/>
    <property type="project" value="TreeGrafter"/>
</dbReference>
<dbReference type="GO" id="GO:0003677">
    <property type="term" value="F:DNA binding"/>
    <property type="evidence" value="ECO:0007669"/>
    <property type="project" value="UniProtKB-KW"/>
</dbReference>
<dbReference type="NCBIfam" id="TIGR00614">
    <property type="entry name" value="recQ_fam"/>
    <property type="match status" value="1"/>
</dbReference>
<evidence type="ECO:0000256" key="16">
    <source>
        <dbReference type="PROSITE-ProRule" id="PRU01343"/>
    </source>
</evidence>
<dbReference type="GO" id="GO:0005524">
    <property type="term" value="F:ATP binding"/>
    <property type="evidence" value="ECO:0007669"/>
    <property type="project" value="UniProtKB-KW"/>
</dbReference>
<dbReference type="Pfam" id="PF06839">
    <property type="entry name" value="Zn_ribbon_GRF"/>
    <property type="match status" value="1"/>
</dbReference>
<dbReference type="PROSITE" id="PS51194">
    <property type="entry name" value="HELICASE_CTER"/>
    <property type="match status" value="1"/>
</dbReference>
<organism evidence="22 23">
    <name type="scientific">Nitzschia inconspicua</name>
    <dbReference type="NCBI Taxonomy" id="303405"/>
    <lineage>
        <taxon>Eukaryota</taxon>
        <taxon>Sar</taxon>
        <taxon>Stramenopiles</taxon>
        <taxon>Ochrophyta</taxon>
        <taxon>Bacillariophyta</taxon>
        <taxon>Bacillariophyceae</taxon>
        <taxon>Bacillariophycidae</taxon>
        <taxon>Bacillariales</taxon>
        <taxon>Bacillariaceae</taxon>
        <taxon>Nitzschia</taxon>
    </lineage>
</organism>
<comment type="caution">
    <text evidence="22">The sequence shown here is derived from an EMBL/GenBank/DDBJ whole genome shotgun (WGS) entry which is preliminary data.</text>
</comment>
<keyword evidence="7 22" id="KW-0347">Helicase</keyword>
<comment type="catalytic activity">
    <reaction evidence="13">
        <text>Couples ATP hydrolysis with the unwinding of duplex DNA by translocating in the 3'-5' direction.</text>
        <dbReference type="EC" id="5.6.2.4"/>
    </reaction>
</comment>
<feature type="compositionally biased region" description="Low complexity" evidence="17">
    <location>
        <begin position="17"/>
        <end position="26"/>
    </location>
</feature>
<dbReference type="GO" id="GO:0005737">
    <property type="term" value="C:cytoplasm"/>
    <property type="evidence" value="ECO:0007669"/>
    <property type="project" value="TreeGrafter"/>
</dbReference>
<feature type="region of interest" description="Disordered" evidence="17">
    <location>
        <begin position="1"/>
        <end position="73"/>
    </location>
</feature>
<feature type="compositionally biased region" description="Basic residues" evidence="17">
    <location>
        <begin position="325"/>
        <end position="336"/>
    </location>
</feature>
<dbReference type="Pfam" id="PF00271">
    <property type="entry name" value="Helicase_C"/>
    <property type="match status" value="1"/>
</dbReference>
<feature type="domain" description="Helicase ATP-binding" evidence="19">
    <location>
        <begin position="660"/>
        <end position="840"/>
    </location>
</feature>
<dbReference type="EMBL" id="JAGRRH010000009">
    <property type="protein sequence ID" value="KAG7364202.1"/>
    <property type="molecule type" value="Genomic_DNA"/>
</dbReference>
<feature type="compositionally biased region" description="Polar residues" evidence="17">
    <location>
        <begin position="388"/>
        <end position="398"/>
    </location>
</feature>
<keyword evidence="9" id="KW-0067">ATP-binding</keyword>
<proteinExistence type="inferred from homology"/>
<dbReference type="GO" id="GO:0008270">
    <property type="term" value="F:zinc ion binding"/>
    <property type="evidence" value="ECO:0007669"/>
    <property type="project" value="UniProtKB-KW"/>
</dbReference>
<evidence type="ECO:0000256" key="10">
    <source>
        <dbReference type="ARBA" id="ARBA00023125"/>
    </source>
</evidence>
<dbReference type="GO" id="GO:0005694">
    <property type="term" value="C:chromosome"/>
    <property type="evidence" value="ECO:0007669"/>
    <property type="project" value="TreeGrafter"/>
</dbReference>
<dbReference type="PROSITE" id="PS51999">
    <property type="entry name" value="ZF_GRF"/>
    <property type="match status" value="1"/>
</dbReference>
<accession>A0A9K3LLD2</accession>
<keyword evidence="8" id="KW-0862">Zinc</keyword>
<keyword evidence="3" id="KW-0479">Metal-binding</keyword>
<dbReference type="Pfam" id="PF00270">
    <property type="entry name" value="DEAD"/>
    <property type="match status" value="1"/>
</dbReference>
<feature type="region of interest" description="Disordered" evidence="17">
    <location>
        <begin position="610"/>
        <end position="633"/>
    </location>
</feature>
<protein>
    <recommendedName>
        <fullName evidence="14">DNA 3'-5' helicase</fullName>
        <ecNumber evidence="14">5.6.2.4</ecNumber>
    </recommendedName>
</protein>
<dbReference type="PANTHER" id="PTHR13710:SF108">
    <property type="entry name" value="ATP-DEPENDENT DNA HELICASE Q4"/>
    <property type="match status" value="1"/>
</dbReference>
<evidence type="ECO:0000259" key="19">
    <source>
        <dbReference type="PROSITE" id="PS51192"/>
    </source>
</evidence>
<dbReference type="GO" id="GO:0005634">
    <property type="term" value="C:nucleus"/>
    <property type="evidence" value="ECO:0007669"/>
    <property type="project" value="UniProtKB-SubCell"/>
</dbReference>
<reference evidence="22" key="1">
    <citation type="journal article" date="2021" name="Sci. Rep.">
        <title>Diploid genomic architecture of Nitzschia inconspicua, an elite biomass production diatom.</title>
        <authorList>
            <person name="Oliver A."/>
            <person name="Podell S."/>
            <person name="Pinowska A."/>
            <person name="Traller J.C."/>
            <person name="Smith S.R."/>
            <person name="McClure R."/>
            <person name="Beliaev A."/>
            <person name="Bohutskyi P."/>
            <person name="Hill E.A."/>
            <person name="Rabines A."/>
            <person name="Zheng H."/>
            <person name="Allen L.Z."/>
            <person name="Kuo A."/>
            <person name="Grigoriev I.V."/>
            <person name="Allen A.E."/>
            <person name="Hazlebeck D."/>
            <person name="Allen E.E."/>
        </authorList>
    </citation>
    <scope>NUCLEOTIDE SEQUENCE</scope>
    <source>
        <strain evidence="22">Hildebrandi</strain>
    </source>
</reference>
<dbReference type="PROSITE" id="PS51192">
    <property type="entry name" value="HELICASE_ATP_BIND_1"/>
    <property type="match status" value="1"/>
</dbReference>
<dbReference type="PANTHER" id="PTHR13710">
    <property type="entry name" value="DNA HELICASE RECQ FAMILY MEMBER"/>
    <property type="match status" value="1"/>
</dbReference>
<reference evidence="22" key="2">
    <citation type="submission" date="2021-04" db="EMBL/GenBank/DDBJ databases">
        <authorList>
            <person name="Podell S."/>
        </authorList>
    </citation>
    <scope>NUCLEOTIDE SEQUENCE</scope>
    <source>
        <strain evidence="22">Hildebrandi</strain>
    </source>
</reference>
<sequence length="1416" mass="157180">MNGNNSSTDNPRKRRLLLSSRRASAAAPPPPASVARLESLLLDDTDDDPKLRSRKTTTVRKNDGPPAKKIKPTTTIRSKAIVSSIEPKSHVPSFGRLSNITTSRPSTEIGVFSVINHPRLTTKSKSIKRRLEEVQSKGLAMRSINLENNANHKEVESKKANTSVPPLPSIAAKQPSKQADMTTATNFLNVLPTDLPPSKSNKASTLSIDKAVPASSKSKTLGLNLSKAKTMRRNVQRQVYETVPLQDVTLSSPNTSPSRVEVVVSRKPSAELSKPTNDTNTYAAILKPIDKHISGRSKGSRINTVNNDNFVRLNLRNNAGACRGARNKSKKFQRRRYPSDRQQKYQDLDDRFQQSETQQEFQSKSNFNRDHDDDNSEDSEREREAATNPGSSSHSSAYVSKMTGIDPMDEFLDGTFHSNDNTDRKASSPHKDIAVPKCSRHQRPCKLAVVRKNTTGNKGRTFFVCSMPRGEQCNHFQWADDTVEAAKDVLSKNKLHSSFISRQVAAHVDRFRTLTVPELQKEAARRNLNTSGKKQQLLMRLAIWTRDEIVKGSPHLEEDFGNVDTNPTADSDNADEFLCLESSDSEDESDDDGRSCSSAGSELQLLLDDDNKDARRRQVDGRNSSVNHYVQEDSNSESLLTSLQRIFGHHSFRDGQEWAIKRCLEGKKSLLVAPTGFGKSLCYALPAALQDGICIVVSPLISLIQDQLRSLPPRVPAATLSGSLSSSMTAAILDDVVRKRLKILFVSPERLTSPAFRRLFIPTWIADTKAKERKFPEISLLCIDEAHCISQWAHNFRPCFLRFKSLVSVMKPKSVLAITATAGPRVVKDIIDTLEIPTTISSNDDIPKDVHDSIKIIGAGRDNIDVKVKFMENQEDRLSTLVDILTPRDSKAGKNGEYDGMLSRGSVIVYVWRQKDTEVVAEYLSGASVSGGVVIYHGGMDAKARAKSQSSFMRGKARVCVATIAFGLGIDKADIEGVIHLYLSNSPEHYLQEIGRAGRDGRRALAIALPLLEEVPVRHSLSHSNLVSKIQIQTLLRRVKRTVEATTDQTDTKLVETNRSLHVALPVKALSLECDCKQETLETFLSLIETMGGTSPLLHVEGLNYDSAAIAMKRRSLKKLAETEKVAQFILTVGQCIDPPLLENHDGAASTYSSSFQRQFLAYSMGSYSFSIASVANHLGASAEPRNVFAALRRLQASNELELSLDTSDAGRIFHLKVTKAGCQIFGNEDQYRLVEKHLTDEIHQAFFSSTSSSAEKVLDMHYILNEVASVSLPVFEEEGSKSDKSASLVRFQELTSNFLSDRLQRKKSGEQHEMLPKSFYEIRKEELQTDIYVVLQDLPQVMASKEIDPATDPLLIGKIPEYTALAIAKFLHGMESPRTPFLLCRHHPLFGKWRHVDFSLIIDAISNALKNFLVP</sequence>
<keyword evidence="11" id="KW-0413">Isomerase</keyword>
<dbReference type="OrthoDB" id="75161at2759"/>
<evidence type="ECO:0000256" key="4">
    <source>
        <dbReference type="ARBA" id="ARBA00022741"/>
    </source>
</evidence>
<dbReference type="SMART" id="SM00487">
    <property type="entry name" value="DEXDc"/>
    <property type="match status" value="1"/>
</dbReference>
<feature type="compositionally biased region" description="Basic and acidic residues" evidence="17">
    <location>
        <begin position="420"/>
        <end position="432"/>
    </location>
</feature>
<evidence type="ECO:0000259" key="18">
    <source>
        <dbReference type="PROSITE" id="PS50800"/>
    </source>
</evidence>
<evidence type="ECO:0000256" key="3">
    <source>
        <dbReference type="ARBA" id="ARBA00022723"/>
    </source>
</evidence>
<evidence type="ECO:0000256" key="2">
    <source>
        <dbReference type="ARBA" id="ARBA00005446"/>
    </source>
</evidence>
<feature type="domain" description="Helicase C-terminal" evidence="20">
    <location>
        <begin position="893"/>
        <end position="1050"/>
    </location>
</feature>
<evidence type="ECO:0000259" key="21">
    <source>
        <dbReference type="PROSITE" id="PS51999"/>
    </source>
</evidence>
<feature type="compositionally biased region" description="Basic and acidic residues" evidence="17">
    <location>
        <begin position="337"/>
        <end position="353"/>
    </location>
</feature>
<keyword evidence="10" id="KW-0238">DNA-binding</keyword>
<evidence type="ECO:0000256" key="7">
    <source>
        <dbReference type="ARBA" id="ARBA00022806"/>
    </source>
</evidence>
<dbReference type="InterPro" id="IPR014001">
    <property type="entry name" value="Helicase_ATP-bd"/>
</dbReference>
<evidence type="ECO:0000256" key="17">
    <source>
        <dbReference type="SAM" id="MobiDB-lite"/>
    </source>
</evidence>
<evidence type="ECO:0000313" key="22">
    <source>
        <dbReference type="EMBL" id="KAG7364202.1"/>
    </source>
</evidence>
<dbReference type="InterPro" id="IPR011545">
    <property type="entry name" value="DEAD/DEAH_box_helicase_dom"/>
</dbReference>
<evidence type="ECO:0000256" key="13">
    <source>
        <dbReference type="ARBA" id="ARBA00034617"/>
    </source>
</evidence>
<evidence type="ECO:0000256" key="14">
    <source>
        <dbReference type="ARBA" id="ARBA00034808"/>
    </source>
</evidence>
<keyword evidence="23" id="KW-1185">Reference proteome</keyword>
<feature type="region of interest" description="Disordered" evidence="17">
    <location>
        <begin position="321"/>
        <end position="398"/>
    </location>
</feature>
<dbReference type="InterPro" id="IPR010666">
    <property type="entry name" value="Znf_GRF"/>
</dbReference>
<feature type="domain" description="GRF-type" evidence="21">
    <location>
        <begin position="438"/>
        <end position="482"/>
    </location>
</feature>
<feature type="compositionally biased region" description="Low complexity" evidence="17">
    <location>
        <begin position="354"/>
        <end position="363"/>
    </location>
</feature>
<feature type="region of interest" description="Disordered" evidence="17">
    <location>
        <begin position="153"/>
        <end position="178"/>
    </location>
</feature>
<keyword evidence="5 16" id="KW-0863">Zinc-finger</keyword>
<evidence type="ECO:0000256" key="15">
    <source>
        <dbReference type="ARBA" id="ARBA00049360"/>
    </source>
</evidence>
<feature type="region of interest" description="Disordered" evidence="17">
    <location>
        <begin position="410"/>
        <end position="432"/>
    </location>
</feature>
<dbReference type="InterPro" id="IPR004589">
    <property type="entry name" value="DNA_helicase_ATP-dep_RecQ"/>
</dbReference>
<keyword evidence="4" id="KW-0547">Nucleotide-binding</keyword>
<dbReference type="PROSITE" id="PS50800">
    <property type="entry name" value="SAP"/>
    <property type="match status" value="1"/>
</dbReference>
<dbReference type="GO" id="GO:0016787">
    <property type="term" value="F:hydrolase activity"/>
    <property type="evidence" value="ECO:0007669"/>
    <property type="project" value="UniProtKB-KW"/>
</dbReference>
<dbReference type="FunFam" id="3.40.50.300:FF:000772">
    <property type="entry name" value="ATP-dependent DNA helicase Q4"/>
    <property type="match status" value="1"/>
</dbReference>
<dbReference type="SMART" id="SM00513">
    <property type="entry name" value="SAP"/>
    <property type="match status" value="1"/>
</dbReference>
<comment type="similarity">
    <text evidence="2">Belongs to the helicase family. RecQ subfamily.</text>
</comment>
<keyword evidence="12" id="KW-0539">Nucleus</keyword>
<evidence type="ECO:0000259" key="20">
    <source>
        <dbReference type="PROSITE" id="PS51194"/>
    </source>
</evidence>
<comment type="catalytic activity">
    <reaction evidence="15">
        <text>ATP + H2O = ADP + phosphate + H(+)</text>
        <dbReference type="Rhea" id="RHEA:13065"/>
        <dbReference type="ChEBI" id="CHEBI:15377"/>
        <dbReference type="ChEBI" id="CHEBI:15378"/>
        <dbReference type="ChEBI" id="CHEBI:30616"/>
        <dbReference type="ChEBI" id="CHEBI:43474"/>
        <dbReference type="ChEBI" id="CHEBI:456216"/>
    </reaction>
</comment>
<evidence type="ECO:0000256" key="11">
    <source>
        <dbReference type="ARBA" id="ARBA00023235"/>
    </source>
</evidence>
<name>A0A9K3LLD2_9STRA</name>
<evidence type="ECO:0000256" key="5">
    <source>
        <dbReference type="ARBA" id="ARBA00022771"/>
    </source>
</evidence>
<evidence type="ECO:0000256" key="6">
    <source>
        <dbReference type="ARBA" id="ARBA00022801"/>
    </source>
</evidence>
<evidence type="ECO:0000313" key="23">
    <source>
        <dbReference type="Proteomes" id="UP000693970"/>
    </source>
</evidence>
<evidence type="ECO:0000256" key="12">
    <source>
        <dbReference type="ARBA" id="ARBA00023242"/>
    </source>
</evidence>
<dbReference type="GO" id="GO:0043138">
    <property type="term" value="F:3'-5' DNA helicase activity"/>
    <property type="evidence" value="ECO:0007669"/>
    <property type="project" value="UniProtKB-EC"/>
</dbReference>
<dbReference type="Proteomes" id="UP000693970">
    <property type="component" value="Unassembled WGS sequence"/>
</dbReference>
<dbReference type="GO" id="GO:0009378">
    <property type="term" value="F:four-way junction helicase activity"/>
    <property type="evidence" value="ECO:0007669"/>
    <property type="project" value="TreeGrafter"/>
</dbReference>
<gene>
    <name evidence="22" type="ORF">IV203_037404</name>
</gene>
<dbReference type="SMART" id="SM00490">
    <property type="entry name" value="HELICc"/>
    <property type="match status" value="1"/>
</dbReference>